<keyword evidence="2" id="KW-0238">DNA-binding</keyword>
<dbReference type="SUPFAM" id="SSF46689">
    <property type="entry name" value="Homeodomain-like"/>
    <property type="match status" value="1"/>
</dbReference>
<evidence type="ECO:0000256" key="4">
    <source>
        <dbReference type="SAM" id="MobiDB-lite"/>
    </source>
</evidence>
<dbReference type="PROSITE" id="PS00041">
    <property type="entry name" value="HTH_ARAC_FAMILY_1"/>
    <property type="match status" value="1"/>
</dbReference>
<dbReference type="PANTHER" id="PTHR46796:SF6">
    <property type="entry name" value="ARAC SUBFAMILY"/>
    <property type="match status" value="1"/>
</dbReference>
<dbReference type="InterPro" id="IPR018062">
    <property type="entry name" value="HTH_AraC-typ_CS"/>
</dbReference>
<gene>
    <name evidence="6" type="ORF">ACFSJD_15320</name>
</gene>
<dbReference type="PANTHER" id="PTHR46796">
    <property type="entry name" value="HTH-TYPE TRANSCRIPTIONAL ACTIVATOR RHAS-RELATED"/>
    <property type="match status" value="1"/>
</dbReference>
<evidence type="ECO:0000313" key="7">
    <source>
        <dbReference type="Proteomes" id="UP001597114"/>
    </source>
</evidence>
<dbReference type="InterPro" id="IPR018060">
    <property type="entry name" value="HTH_AraC"/>
</dbReference>
<reference evidence="7" key="1">
    <citation type="journal article" date="2019" name="Int. J. Syst. Evol. Microbiol.">
        <title>The Global Catalogue of Microorganisms (GCM) 10K type strain sequencing project: providing services to taxonomists for standard genome sequencing and annotation.</title>
        <authorList>
            <consortium name="The Broad Institute Genomics Platform"/>
            <consortium name="The Broad Institute Genome Sequencing Center for Infectious Disease"/>
            <person name="Wu L."/>
            <person name="Ma J."/>
        </authorList>
    </citation>
    <scope>NUCLEOTIDE SEQUENCE [LARGE SCALE GENOMIC DNA]</scope>
    <source>
        <strain evidence="7">CCM 7043</strain>
    </source>
</reference>
<keyword evidence="7" id="KW-1185">Reference proteome</keyword>
<dbReference type="Pfam" id="PF12833">
    <property type="entry name" value="HTH_18"/>
    <property type="match status" value="1"/>
</dbReference>
<dbReference type="RefSeq" id="WP_344718118.1">
    <property type="nucleotide sequence ID" value="NZ_BAAAUS010000001.1"/>
</dbReference>
<feature type="region of interest" description="Disordered" evidence="4">
    <location>
        <begin position="299"/>
        <end position="335"/>
    </location>
</feature>
<feature type="domain" description="HTH araC/xylS-type" evidence="5">
    <location>
        <begin position="205"/>
        <end position="306"/>
    </location>
</feature>
<dbReference type="InterPro" id="IPR050204">
    <property type="entry name" value="AraC_XylS_family_regulators"/>
</dbReference>
<protein>
    <submittedName>
        <fullName evidence="6">Helix-turn-helix domain-containing protein</fullName>
    </submittedName>
</protein>
<evidence type="ECO:0000259" key="5">
    <source>
        <dbReference type="PROSITE" id="PS01124"/>
    </source>
</evidence>
<organism evidence="6 7">
    <name type="scientific">Pseudonocardia yunnanensis</name>
    <dbReference type="NCBI Taxonomy" id="58107"/>
    <lineage>
        <taxon>Bacteria</taxon>
        <taxon>Bacillati</taxon>
        <taxon>Actinomycetota</taxon>
        <taxon>Actinomycetes</taxon>
        <taxon>Pseudonocardiales</taxon>
        <taxon>Pseudonocardiaceae</taxon>
        <taxon>Pseudonocardia</taxon>
    </lineage>
</organism>
<keyword evidence="3" id="KW-0804">Transcription</keyword>
<evidence type="ECO:0000256" key="2">
    <source>
        <dbReference type="ARBA" id="ARBA00023125"/>
    </source>
</evidence>
<keyword evidence="1" id="KW-0805">Transcription regulation</keyword>
<dbReference type="Pfam" id="PF14525">
    <property type="entry name" value="AraC_binding_2"/>
    <property type="match status" value="1"/>
</dbReference>
<dbReference type="InterPro" id="IPR035418">
    <property type="entry name" value="AraC-bd_2"/>
</dbReference>
<sequence>MQIREFSGEEYEHLAREIYVPMIARMDPDFCGRAAIQELGEAVTLFRSHWKGSMSAVRTARMAARASADDVMIFCINLSGQSEMLQNDRLAKWAAGTGILIEARSPYERISRTETRWLTLQFSRRLLPLHTAEITEACARSVDPAAPAMQMLSAYLVQLFKEADDLTAHQQLDAGHAAIDVLAMALRGVTPSVPRGDGSEEVLLEMMRTHVREHLADPDLRVEELARRHYVSVRQAYTLFERIGTTPGAYLREQRLLAAQAMLSDSRYDRLAIASIAVAVGVLDLRTFERAFRRQFGMTPGSCRHEHRHSGPAPATVQSECRNAAQESPDPLTSW</sequence>
<dbReference type="Gene3D" id="1.10.10.60">
    <property type="entry name" value="Homeodomain-like"/>
    <property type="match status" value="1"/>
</dbReference>
<comment type="caution">
    <text evidence="6">The sequence shown here is derived from an EMBL/GenBank/DDBJ whole genome shotgun (WGS) entry which is preliminary data.</text>
</comment>
<dbReference type="Proteomes" id="UP001597114">
    <property type="component" value="Unassembled WGS sequence"/>
</dbReference>
<evidence type="ECO:0000313" key="6">
    <source>
        <dbReference type="EMBL" id="MFD1518866.1"/>
    </source>
</evidence>
<accession>A0ABW4ET91</accession>
<dbReference type="EMBL" id="JBHUCO010000015">
    <property type="protein sequence ID" value="MFD1518866.1"/>
    <property type="molecule type" value="Genomic_DNA"/>
</dbReference>
<evidence type="ECO:0000256" key="1">
    <source>
        <dbReference type="ARBA" id="ARBA00023015"/>
    </source>
</evidence>
<dbReference type="InterPro" id="IPR009057">
    <property type="entry name" value="Homeodomain-like_sf"/>
</dbReference>
<dbReference type="PROSITE" id="PS01124">
    <property type="entry name" value="HTH_ARAC_FAMILY_2"/>
    <property type="match status" value="1"/>
</dbReference>
<dbReference type="SMART" id="SM00342">
    <property type="entry name" value="HTH_ARAC"/>
    <property type="match status" value="1"/>
</dbReference>
<name>A0ABW4ET91_9PSEU</name>
<proteinExistence type="predicted"/>
<evidence type="ECO:0000256" key="3">
    <source>
        <dbReference type="ARBA" id="ARBA00023163"/>
    </source>
</evidence>